<evidence type="ECO:0000259" key="6">
    <source>
        <dbReference type="Pfam" id="PF00931"/>
    </source>
</evidence>
<evidence type="ECO:0000256" key="1">
    <source>
        <dbReference type="ARBA" id="ARBA00022614"/>
    </source>
</evidence>
<protein>
    <recommendedName>
        <fullName evidence="12">CC-NBS-LRR protein</fullName>
    </recommendedName>
</protein>
<dbReference type="GO" id="GO:0043531">
    <property type="term" value="F:ADP binding"/>
    <property type="evidence" value="ECO:0007669"/>
    <property type="project" value="InterPro"/>
</dbReference>
<evidence type="ECO:0000259" key="8">
    <source>
        <dbReference type="Pfam" id="PF23559"/>
    </source>
</evidence>
<dbReference type="Pfam" id="PF23559">
    <property type="entry name" value="WHD_DRP"/>
    <property type="match status" value="1"/>
</dbReference>
<dbReference type="Gramene" id="QL04p008677:mrna">
    <property type="protein sequence ID" value="QL04p008677:mrna"/>
    <property type="gene ID" value="QL04p008677"/>
</dbReference>
<evidence type="ECO:0000256" key="3">
    <source>
        <dbReference type="ARBA" id="ARBA00022741"/>
    </source>
</evidence>
<feature type="domain" description="Disease resistance N-terminal" evidence="7">
    <location>
        <begin position="13"/>
        <end position="97"/>
    </location>
</feature>
<dbReference type="SUPFAM" id="SSF52540">
    <property type="entry name" value="P-loop containing nucleoside triphosphate hydrolases"/>
    <property type="match status" value="1"/>
</dbReference>
<evidence type="ECO:0000313" key="11">
    <source>
        <dbReference type="Proteomes" id="UP000594261"/>
    </source>
</evidence>
<reference evidence="10" key="2">
    <citation type="submission" date="2021-01" db="UniProtKB">
        <authorList>
            <consortium name="EnsemblPlants"/>
        </authorList>
    </citation>
    <scope>IDENTIFICATION</scope>
</reference>
<feature type="domain" description="Disease resistance R13L4/SHOC-2-like LRR" evidence="9">
    <location>
        <begin position="565"/>
        <end position="774"/>
    </location>
</feature>
<evidence type="ECO:0000256" key="4">
    <source>
        <dbReference type="ARBA" id="ARBA00022821"/>
    </source>
</evidence>
<reference evidence="10 11" key="1">
    <citation type="journal article" date="2016" name="G3 (Bethesda)">
        <title>First Draft Assembly and Annotation of the Genome of a California Endemic Oak Quercus lobata Nee (Fagaceae).</title>
        <authorList>
            <person name="Sork V.L."/>
            <person name="Fitz-Gibbon S.T."/>
            <person name="Puiu D."/>
            <person name="Crepeau M."/>
            <person name="Gugger P.F."/>
            <person name="Sherman R."/>
            <person name="Stevens K."/>
            <person name="Langley C.H."/>
            <person name="Pellegrini M."/>
            <person name="Salzberg S.L."/>
        </authorList>
    </citation>
    <scope>NUCLEOTIDE SEQUENCE [LARGE SCALE GENOMIC DNA]</scope>
    <source>
        <strain evidence="10 11">cv. SW786</strain>
    </source>
</reference>
<accession>A0A7N2LE71</accession>
<dbReference type="SUPFAM" id="SSF52047">
    <property type="entry name" value="RNI-like"/>
    <property type="match status" value="1"/>
</dbReference>
<dbReference type="InterPro" id="IPR038005">
    <property type="entry name" value="RX-like_CC"/>
</dbReference>
<dbReference type="InterPro" id="IPR058922">
    <property type="entry name" value="WHD_DRP"/>
</dbReference>
<dbReference type="InterPro" id="IPR041118">
    <property type="entry name" value="Rx_N"/>
</dbReference>
<dbReference type="Pfam" id="PF00931">
    <property type="entry name" value="NB-ARC"/>
    <property type="match status" value="1"/>
</dbReference>
<dbReference type="AlphaFoldDB" id="A0A7N2LE71"/>
<evidence type="ECO:0000256" key="5">
    <source>
        <dbReference type="ARBA" id="ARBA00022840"/>
    </source>
</evidence>
<dbReference type="InterPro" id="IPR036388">
    <property type="entry name" value="WH-like_DNA-bd_sf"/>
</dbReference>
<sequence>MAEGALVGVAKGITEKAGNLLAQEIILLWNLKDEIEKLNDTVSTISAVLLDAEEKQQHNNQVRVWLKRLNDALYEADDLLDVISTEALRREVMTRNKKAKEVHIFFSKSNQHAYGIKMGHKVNAMRDRLDAIKNDKGFHLDERLVETQVRHYRVRETHSFVRTEDVIGRDKDKVEIKKFLLDPNVEGNVSILPIVGLGGLGKTTLAQYVFNDKEIKKHFEQKLLWVCVSDNFDVKMIVENILQSAKNEKQKELKMDQLIKILKEEIDGKKYLLVLDDVWNENRQKWLGLKTLLMDGAIGSRILVTTRSNKVAEITKTTQPYMLEGLDKEKSWSLFKQMAFENGREPEKSIFKVVGREILERCKGVPLAIRTIGSLLYFKNTEKEWLSFKDSELSKVPQEENDILPTLKLSYNHLPSHLKQCFAYCCLFPKDYKIQKPKLIQMWMAQGFIKPLNQNQCLEDVGHEYIEDLLWRSFFQEVEKDEGGNILQFKMHDLLHDLAKLVAGSYSTTCNPKEEIIDEKTLHVSFGGCSQSQIPTSLFKASRIRTFMVQGQFGYLHKLISDSKIVACFKFIRLLDLHNMGIRTVPSYIGELKHLRYLDLSNNSIWMLPNSITRLHNLQTLKLHQCPITKLPSDFTKLVSLRLLEINTTFSLTNIPRELKQMTGIQDLSLICIRMNSGSRFKRNSGLKELHELRALKQIPSFTALVNFRLEDYNKCQHLPPLGQFPHLKGLYLIKLDSLEYMSEIDCSKELSNSSFIPSLKRIELSCCPNLKGWWRQTRDSLEEDDDNSHLLPIFPGLSDLEIENCPKLTSIPLFPNVKRLTLDMCSLKPLKQTSTLQIEIANSSFAPLSKLEYLEIGTLKEPLPNLSNLVSLCCRGPPPQGMQHFTTLEKMTIAYSMEVDLSNFWDAVEWQGLKSLEITSCPNLISLPEGMGGLTSLHRLHIWCCPKLKSLPEWIQGLTSLNTLEIGACPILLERCNRETGEDWPKIAHIPNLLEVWYLRRGYKSATNQL</sequence>
<dbReference type="Gene3D" id="3.40.50.300">
    <property type="entry name" value="P-loop containing nucleotide triphosphate hydrolases"/>
    <property type="match status" value="1"/>
</dbReference>
<dbReference type="InterPro" id="IPR042197">
    <property type="entry name" value="Apaf_helical"/>
</dbReference>
<dbReference type="EnsemblPlants" id="QL04p008677:mrna">
    <property type="protein sequence ID" value="QL04p008677:mrna"/>
    <property type="gene ID" value="QL04p008677"/>
</dbReference>
<evidence type="ECO:0000313" key="10">
    <source>
        <dbReference type="EnsemblPlants" id="QL04p008677:mrna"/>
    </source>
</evidence>
<dbReference type="CDD" id="cd14798">
    <property type="entry name" value="RX-CC_like"/>
    <property type="match status" value="1"/>
</dbReference>
<dbReference type="FunFam" id="3.40.50.300:FF:001091">
    <property type="entry name" value="Probable disease resistance protein At1g61300"/>
    <property type="match status" value="1"/>
</dbReference>
<dbReference type="Gene3D" id="1.10.8.430">
    <property type="entry name" value="Helical domain of apoptotic protease-activating factors"/>
    <property type="match status" value="1"/>
</dbReference>
<organism evidence="10 11">
    <name type="scientific">Quercus lobata</name>
    <name type="common">Valley oak</name>
    <dbReference type="NCBI Taxonomy" id="97700"/>
    <lineage>
        <taxon>Eukaryota</taxon>
        <taxon>Viridiplantae</taxon>
        <taxon>Streptophyta</taxon>
        <taxon>Embryophyta</taxon>
        <taxon>Tracheophyta</taxon>
        <taxon>Spermatophyta</taxon>
        <taxon>Magnoliopsida</taxon>
        <taxon>eudicotyledons</taxon>
        <taxon>Gunneridae</taxon>
        <taxon>Pentapetalae</taxon>
        <taxon>rosids</taxon>
        <taxon>fabids</taxon>
        <taxon>Fagales</taxon>
        <taxon>Fagaceae</taxon>
        <taxon>Quercus</taxon>
    </lineage>
</organism>
<dbReference type="PRINTS" id="PR00364">
    <property type="entry name" value="DISEASERSIST"/>
</dbReference>
<dbReference type="Gene3D" id="3.80.10.10">
    <property type="entry name" value="Ribonuclease Inhibitor"/>
    <property type="match status" value="2"/>
</dbReference>
<keyword evidence="1" id="KW-0433">Leucine-rich repeat</keyword>
<dbReference type="Pfam" id="PF18052">
    <property type="entry name" value="Rx_N"/>
    <property type="match status" value="1"/>
</dbReference>
<feature type="domain" description="Disease resistance protein winged helix" evidence="8">
    <location>
        <begin position="427"/>
        <end position="499"/>
    </location>
</feature>
<dbReference type="FunFam" id="1.10.10.10:FF:000322">
    <property type="entry name" value="Probable disease resistance protein At1g63360"/>
    <property type="match status" value="1"/>
</dbReference>
<dbReference type="InterPro" id="IPR055414">
    <property type="entry name" value="LRR_R13L4/SHOC2-like"/>
</dbReference>
<evidence type="ECO:0000259" key="7">
    <source>
        <dbReference type="Pfam" id="PF18052"/>
    </source>
</evidence>
<keyword evidence="5" id="KW-0067">ATP-binding</keyword>
<dbReference type="Gene3D" id="1.10.10.10">
    <property type="entry name" value="Winged helix-like DNA-binding domain superfamily/Winged helix DNA-binding domain"/>
    <property type="match status" value="1"/>
</dbReference>
<dbReference type="InterPro" id="IPR001611">
    <property type="entry name" value="Leu-rich_rpt"/>
</dbReference>
<proteinExistence type="predicted"/>
<dbReference type="PANTHER" id="PTHR36766">
    <property type="entry name" value="PLANT BROAD-SPECTRUM MILDEW RESISTANCE PROTEIN RPW8"/>
    <property type="match status" value="1"/>
</dbReference>
<dbReference type="EMBL" id="LRBV02000004">
    <property type="status" value="NOT_ANNOTATED_CDS"/>
    <property type="molecule type" value="Genomic_DNA"/>
</dbReference>
<dbReference type="InterPro" id="IPR003591">
    <property type="entry name" value="Leu-rich_rpt_typical-subtyp"/>
</dbReference>
<dbReference type="OMA" id="ERCFIDS"/>
<dbReference type="GO" id="GO:0006952">
    <property type="term" value="P:defense response"/>
    <property type="evidence" value="ECO:0007669"/>
    <property type="project" value="UniProtKB-KW"/>
</dbReference>
<dbReference type="Proteomes" id="UP000594261">
    <property type="component" value="Chromosome 4"/>
</dbReference>
<dbReference type="InParanoid" id="A0A7N2LE71"/>
<dbReference type="Gene3D" id="1.20.5.4130">
    <property type="match status" value="1"/>
</dbReference>
<dbReference type="InterPro" id="IPR002182">
    <property type="entry name" value="NB-ARC"/>
</dbReference>
<dbReference type="GO" id="GO:0005524">
    <property type="term" value="F:ATP binding"/>
    <property type="evidence" value="ECO:0007669"/>
    <property type="project" value="UniProtKB-KW"/>
</dbReference>
<evidence type="ECO:0008006" key="12">
    <source>
        <dbReference type="Google" id="ProtNLM"/>
    </source>
</evidence>
<dbReference type="InterPro" id="IPR027417">
    <property type="entry name" value="P-loop_NTPase"/>
</dbReference>
<evidence type="ECO:0000259" key="9">
    <source>
        <dbReference type="Pfam" id="PF23598"/>
    </source>
</evidence>
<keyword evidence="11" id="KW-1185">Reference proteome</keyword>
<evidence type="ECO:0000256" key="2">
    <source>
        <dbReference type="ARBA" id="ARBA00022737"/>
    </source>
</evidence>
<dbReference type="PROSITE" id="PS51450">
    <property type="entry name" value="LRR"/>
    <property type="match status" value="1"/>
</dbReference>
<dbReference type="SUPFAM" id="SSF52058">
    <property type="entry name" value="L domain-like"/>
    <property type="match status" value="1"/>
</dbReference>
<dbReference type="Pfam" id="PF23598">
    <property type="entry name" value="LRR_14"/>
    <property type="match status" value="1"/>
</dbReference>
<keyword evidence="4" id="KW-0611">Plant defense</keyword>
<name>A0A7N2LE71_QUELO</name>
<dbReference type="PANTHER" id="PTHR36766:SF38">
    <property type="entry name" value="DISEASE RESISTANCE PROTEIN RGA3"/>
    <property type="match status" value="1"/>
</dbReference>
<dbReference type="GO" id="GO:0051707">
    <property type="term" value="P:response to other organism"/>
    <property type="evidence" value="ECO:0007669"/>
    <property type="project" value="UniProtKB-ARBA"/>
</dbReference>
<feature type="domain" description="NB-ARC" evidence="6">
    <location>
        <begin position="171"/>
        <end position="342"/>
    </location>
</feature>
<keyword evidence="3" id="KW-0547">Nucleotide-binding</keyword>
<dbReference type="SMART" id="SM00369">
    <property type="entry name" value="LRR_TYP"/>
    <property type="match status" value="2"/>
</dbReference>
<dbReference type="InterPro" id="IPR032675">
    <property type="entry name" value="LRR_dom_sf"/>
</dbReference>
<keyword evidence="2" id="KW-0677">Repeat</keyword>